<gene>
    <name evidence="2" type="ORF">D1B33_07860</name>
</gene>
<dbReference type="OrthoDB" id="308933at2"/>
<sequence length="45" mass="5288">MFVSEINEIENFRNLSGTKFYFDKAMNFIVGKNNIGKTNVMEMKH</sequence>
<dbReference type="EMBL" id="QWEI01000003">
    <property type="protein sequence ID" value="RHW37449.1"/>
    <property type="molecule type" value="Genomic_DNA"/>
</dbReference>
<comment type="caution">
    <text evidence="2">The sequence shown here is derived from an EMBL/GenBank/DDBJ whole genome shotgun (WGS) entry which is preliminary data.</text>
</comment>
<evidence type="ECO:0000313" key="3">
    <source>
        <dbReference type="Proteomes" id="UP000265692"/>
    </source>
</evidence>
<dbReference type="InterPro" id="IPR041685">
    <property type="entry name" value="AAA_GajA/Old/RecF-like"/>
</dbReference>
<dbReference type="AlphaFoldDB" id="A0A396S8M7"/>
<protein>
    <recommendedName>
        <fullName evidence="1">Endonuclease GajA/Old nuclease/RecF-like AAA domain-containing protein</fullName>
    </recommendedName>
</protein>
<evidence type="ECO:0000313" key="2">
    <source>
        <dbReference type="EMBL" id="RHW37449.1"/>
    </source>
</evidence>
<dbReference type="Gene3D" id="3.40.50.300">
    <property type="entry name" value="P-loop containing nucleotide triphosphate hydrolases"/>
    <property type="match status" value="1"/>
</dbReference>
<proteinExistence type="predicted"/>
<dbReference type="Pfam" id="PF13175">
    <property type="entry name" value="AAA_15"/>
    <property type="match status" value="1"/>
</dbReference>
<reference evidence="2 3" key="1">
    <citation type="submission" date="2018-08" db="EMBL/GenBank/DDBJ databases">
        <title>Lysinibacillus sp. YLB-03 draft genome sequence.</title>
        <authorList>
            <person name="Yu L."/>
        </authorList>
    </citation>
    <scope>NUCLEOTIDE SEQUENCE [LARGE SCALE GENOMIC DNA]</scope>
    <source>
        <strain evidence="2 3">YLB-03</strain>
    </source>
</reference>
<keyword evidence="3" id="KW-1185">Reference proteome</keyword>
<accession>A0A396S8M7</accession>
<dbReference type="InterPro" id="IPR027417">
    <property type="entry name" value="P-loop_NTPase"/>
</dbReference>
<feature type="domain" description="Endonuclease GajA/Old nuclease/RecF-like AAA" evidence="1">
    <location>
        <begin position="1"/>
        <end position="42"/>
    </location>
</feature>
<dbReference type="Proteomes" id="UP000265692">
    <property type="component" value="Unassembled WGS sequence"/>
</dbReference>
<dbReference type="RefSeq" id="WP_118875838.1">
    <property type="nucleotide sequence ID" value="NZ_QWEI01000003.1"/>
</dbReference>
<evidence type="ECO:0000259" key="1">
    <source>
        <dbReference type="Pfam" id="PF13175"/>
    </source>
</evidence>
<organism evidence="2 3">
    <name type="scientific">Ureibacillus yapensis</name>
    <dbReference type="NCBI Taxonomy" id="2304605"/>
    <lineage>
        <taxon>Bacteria</taxon>
        <taxon>Bacillati</taxon>
        <taxon>Bacillota</taxon>
        <taxon>Bacilli</taxon>
        <taxon>Bacillales</taxon>
        <taxon>Caryophanaceae</taxon>
        <taxon>Ureibacillus</taxon>
    </lineage>
</organism>
<name>A0A396S8M7_9BACL</name>
<dbReference type="SUPFAM" id="SSF52540">
    <property type="entry name" value="P-loop containing nucleoside triphosphate hydrolases"/>
    <property type="match status" value="1"/>
</dbReference>